<sequence length="163" mass="17859">MRMASVSVLVMVSRRASLRIFSIPAEPLESLSRAEARSSSNWSMLTRCPKGAVVNGQTKLDTAFSRWSPYFRPCDNLIFPPWEAANSSSPALPCCSAHLSARQLIFLHFFPTQPLGTGAFIGLARKDIQRVGNSPSSPLPPSISLRTHLTTLSFSPQTRGEVK</sequence>
<keyword evidence="2" id="KW-1185">Reference proteome</keyword>
<dbReference type="Proteomes" id="UP001207468">
    <property type="component" value="Unassembled WGS sequence"/>
</dbReference>
<gene>
    <name evidence="1" type="ORF">F5148DRAFT_1232165</name>
</gene>
<organism evidence="1 2">
    <name type="scientific">Russula earlei</name>
    <dbReference type="NCBI Taxonomy" id="71964"/>
    <lineage>
        <taxon>Eukaryota</taxon>
        <taxon>Fungi</taxon>
        <taxon>Dikarya</taxon>
        <taxon>Basidiomycota</taxon>
        <taxon>Agaricomycotina</taxon>
        <taxon>Agaricomycetes</taxon>
        <taxon>Russulales</taxon>
        <taxon>Russulaceae</taxon>
        <taxon>Russula</taxon>
    </lineage>
</organism>
<accession>A0ACC0U044</accession>
<reference evidence="1" key="1">
    <citation type="submission" date="2021-03" db="EMBL/GenBank/DDBJ databases">
        <title>Evolutionary priming and transition to the ectomycorrhizal habit in an iconic lineage of mushroom-forming fungi: is preadaptation a requirement?</title>
        <authorList>
            <consortium name="DOE Joint Genome Institute"/>
            <person name="Looney B.P."/>
            <person name="Miyauchi S."/>
            <person name="Morin E."/>
            <person name="Drula E."/>
            <person name="Courty P.E."/>
            <person name="Chicoki N."/>
            <person name="Fauchery L."/>
            <person name="Kohler A."/>
            <person name="Kuo A."/>
            <person name="LaButti K."/>
            <person name="Pangilinan J."/>
            <person name="Lipzen A."/>
            <person name="Riley R."/>
            <person name="Andreopoulos W."/>
            <person name="He G."/>
            <person name="Johnson J."/>
            <person name="Barry K.W."/>
            <person name="Grigoriev I.V."/>
            <person name="Nagy L."/>
            <person name="Hibbett D."/>
            <person name="Henrissat B."/>
            <person name="Matheny P.B."/>
            <person name="Labbe J."/>
            <person name="Martin A.F."/>
        </authorList>
    </citation>
    <scope>NUCLEOTIDE SEQUENCE</scope>
    <source>
        <strain evidence="1">BPL698</strain>
    </source>
</reference>
<dbReference type="EMBL" id="JAGFNK010000292">
    <property type="protein sequence ID" value="KAI9453763.1"/>
    <property type="molecule type" value="Genomic_DNA"/>
</dbReference>
<comment type="caution">
    <text evidence="1">The sequence shown here is derived from an EMBL/GenBank/DDBJ whole genome shotgun (WGS) entry which is preliminary data.</text>
</comment>
<proteinExistence type="predicted"/>
<evidence type="ECO:0000313" key="2">
    <source>
        <dbReference type="Proteomes" id="UP001207468"/>
    </source>
</evidence>
<protein>
    <submittedName>
        <fullName evidence="1">Uncharacterized protein</fullName>
    </submittedName>
</protein>
<name>A0ACC0U044_9AGAM</name>
<evidence type="ECO:0000313" key="1">
    <source>
        <dbReference type="EMBL" id="KAI9453763.1"/>
    </source>
</evidence>